<feature type="signal peptide" evidence="19">
    <location>
        <begin position="1"/>
        <end position="22"/>
    </location>
</feature>
<dbReference type="FunFam" id="3.30.565.10:FF:000010">
    <property type="entry name" value="Sensor histidine kinase RcsC"/>
    <property type="match status" value="1"/>
</dbReference>
<evidence type="ECO:0000313" key="25">
    <source>
        <dbReference type="Proteomes" id="UP001060336"/>
    </source>
</evidence>
<dbReference type="Gene3D" id="1.20.120.160">
    <property type="entry name" value="HPT domain"/>
    <property type="match status" value="1"/>
</dbReference>
<feature type="modified residue" description="Phosphohistidine" evidence="16">
    <location>
        <position position="709"/>
    </location>
</feature>
<keyword evidence="8" id="KW-0547">Nucleotide-binding</keyword>
<dbReference type="InterPro" id="IPR003661">
    <property type="entry name" value="HisK_dim/P_dom"/>
</dbReference>
<dbReference type="Gene3D" id="6.10.340.10">
    <property type="match status" value="1"/>
</dbReference>
<reference evidence="24" key="1">
    <citation type="submission" date="2022-08" db="EMBL/GenBank/DDBJ databases">
        <title>Nisaea acidiphila sp. nov., isolated from a marine algal debris and emended description of the genus Nisaea Urios et al. 2008.</title>
        <authorList>
            <person name="Kwon K."/>
        </authorList>
    </citation>
    <scope>NUCLEOTIDE SEQUENCE</scope>
    <source>
        <strain evidence="24">MEBiC11861</strain>
    </source>
</reference>
<evidence type="ECO:0000313" key="24">
    <source>
        <dbReference type="EMBL" id="UUX51218.1"/>
    </source>
</evidence>
<name>A0A9J7AWP6_9PROT</name>
<dbReference type="EC" id="2.7.13.3" evidence="3"/>
<dbReference type="PRINTS" id="PR00344">
    <property type="entry name" value="BCTRLSENSOR"/>
</dbReference>
<dbReference type="KEGG" id="naci:NUH88_05880"/>
<evidence type="ECO:0000256" key="15">
    <source>
        <dbReference type="ARBA" id="ARBA00068150"/>
    </source>
</evidence>
<keyword evidence="19" id="KW-0732">Signal</keyword>
<evidence type="ECO:0000256" key="7">
    <source>
        <dbReference type="ARBA" id="ARBA00022692"/>
    </source>
</evidence>
<dbReference type="InterPro" id="IPR001789">
    <property type="entry name" value="Sig_transdc_resp-reg_receiver"/>
</dbReference>
<dbReference type="SUPFAM" id="SSF47226">
    <property type="entry name" value="Histidine-containing phosphotransfer domain, HPT domain"/>
    <property type="match status" value="1"/>
</dbReference>
<sequence length="766" mass="82703">MSLRFKLIGAFLVAVLAAGALAGTSLFATWSLGDIAKAMYDKPFQAINFARAAQSDFLILELEERLSVGASEDNLQRLREDFFLDLDVALERRMSERTKELATKIEREFNDWWKIAMAARADPQRVEERDRIAERVKTDLDILVQTAAEDGYRFWLAAEDEVDQTRRFIIWILIGVLLVSLLVAALLARDIIRPLNRLGRRTIELASGDRSIKVDPKDLRRGDEIGGMARSLMVFRDVMTEVREARDTAEAAAKAKSDFLAMMSHEIRTPMNGVIGMTRLLLRKPLGKEERHFAETVLESAEGLMHLLNGILDFSKLEAGKLDLEVLDFDLRRLIEGSLALMQGRAEEKGLSFSTEIDADCPAHLKGDSARLRQILLNLVGNGLKFTESGGVTIAVAPGAQPGFYRFAVSDTGIGIPEDKLGRLFQEFSQADNSTARQYGGTGLGLAICKQLVELMGGTIGVDSVAGEGSTFWFELPLALGEAPDENADAVTATLPPLSLLVAEDNLVNQQVARGLLEAEGHTLRIVGDGAAALAAIEIEPAGTFDAILMDMNMPGMDGLEATRRIRALPPPRSDIPILAATAAATAEEISRCMEAGMDGYVAKPIHPGLLFEALARVLGPVIPETETGEDLFPDAGDAPPPASPVAEKLMQDGPALEPEVLDTYRAQLGDDFAAEMVTDFLSGLGDHSAAISGHLAAQDAAALGEAAHTLKSAAASVGLRRVYRDALSLETAAGTLHVDEYAAAAERLLAALEESRTLLESQAAQ</sequence>
<feature type="chain" id="PRO_5039917898" description="Sensory/regulatory protein RpfC" evidence="19">
    <location>
        <begin position="23"/>
        <end position="766"/>
    </location>
</feature>
<keyword evidence="4" id="KW-1003">Cell membrane</keyword>
<dbReference type="Pfam" id="PF00672">
    <property type="entry name" value="HAMP"/>
    <property type="match status" value="1"/>
</dbReference>
<feature type="domain" description="HPt" evidence="23">
    <location>
        <begin position="670"/>
        <end position="763"/>
    </location>
</feature>
<dbReference type="AlphaFoldDB" id="A0A9J7AWP6"/>
<feature type="transmembrane region" description="Helical" evidence="18">
    <location>
        <begin position="168"/>
        <end position="188"/>
    </location>
</feature>
<dbReference type="PROSITE" id="PS50885">
    <property type="entry name" value="HAMP"/>
    <property type="match status" value="1"/>
</dbReference>
<dbReference type="SMART" id="SM00448">
    <property type="entry name" value="REC"/>
    <property type="match status" value="1"/>
</dbReference>
<dbReference type="InterPro" id="IPR011006">
    <property type="entry name" value="CheY-like_superfamily"/>
</dbReference>
<dbReference type="Pfam" id="PF02518">
    <property type="entry name" value="HATPase_c"/>
    <property type="match status" value="1"/>
</dbReference>
<keyword evidence="10 24" id="KW-0067">ATP-binding</keyword>
<evidence type="ECO:0000256" key="8">
    <source>
        <dbReference type="ARBA" id="ARBA00022741"/>
    </source>
</evidence>
<evidence type="ECO:0000259" key="23">
    <source>
        <dbReference type="PROSITE" id="PS50894"/>
    </source>
</evidence>
<keyword evidence="12" id="KW-0902">Two-component regulatory system</keyword>
<dbReference type="FunFam" id="1.10.287.130:FF:000002">
    <property type="entry name" value="Two-component osmosensing histidine kinase"/>
    <property type="match status" value="1"/>
</dbReference>
<evidence type="ECO:0000256" key="12">
    <source>
        <dbReference type="ARBA" id="ARBA00023012"/>
    </source>
</evidence>
<dbReference type="InterPro" id="IPR008207">
    <property type="entry name" value="Sig_transdc_His_kin_Hpt_dom"/>
</dbReference>
<keyword evidence="7 18" id="KW-0812">Transmembrane</keyword>
<evidence type="ECO:0000259" key="22">
    <source>
        <dbReference type="PROSITE" id="PS50885"/>
    </source>
</evidence>
<dbReference type="SMART" id="SM00304">
    <property type="entry name" value="HAMP"/>
    <property type="match status" value="1"/>
</dbReference>
<dbReference type="Pfam" id="PF00072">
    <property type="entry name" value="Response_reg"/>
    <property type="match status" value="1"/>
</dbReference>
<evidence type="ECO:0000256" key="13">
    <source>
        <dbReference type="ARBA" id="ARBA00023136"/>
    </source>
</evidence>
<evidence type="ECO:0000256" key="17">
    <source>
        <dbReference type="PROSITE-ProRule" id="PRU00169"/>
    </source>
</evidence>
<dbReference type="InterPro" id="IPR036097">
    <property type="entry name" value="HisK_dim/P_sf"/>
</dbReference>
<dbReference type="Pfam" id="PF00512">
    <property type="entry name" value="HisKA"/>
    <property type="match status" value="1"/>
</dbReference>
<dbReference type="InterPro" id="IPR005467">
    <property type="entry name" value="His_kinase_dom"/>
</dbReference>
<feature type="domain" description="Histidine kinase" evidence="20">
    <location>
        <begin position="262"/>
        <end position="480"/>
    </location>
</feature>
<keyword evidence="5 17" id="KW-0597">Phosphoprotein</keyword>
<dbReference type="SMART" id="SM00388">
    <property type="entry name" value="HisKA"/>
    <property type="match status" value="1"/>
</dbReference>
<dbReference type="PROSITE" id="PS50894">
    <property type="entry name" value="HPT"/>
    <property type="match status" value="1"/>
</dbReference>
<dbReference type="Gene3D" id="1.10.287.130">
    <property type="match status" value="1"/>
</dbReference>
<keyword evidence="25" id="KW-1185">Reference proteome</keyword>
<feature type="domain" description="Response regulatory" evidence="21">
    <location>
        <begin position="499"/>
        <end position="619"/>
    </location>
</feature>
<dbReference type="CDD" id="cd00082">
    <property type="entry name" value="HisKA"/>
    <property type="match status" value="1"/>
</dbReference>
<dbReference type="InterPro" id="IPR003660">
    <property type="entry name" value="HAMP_dom"/>
</dbReference>
<dbReference type="Proteomes" id="UP001060336">
    <property type="component" value="Chromosome"/>
</dbReference>
<dbReference type="GO" id="GO:0005886">
    <property type="term" value="C:plasma membrane"/>
    <property type="evidence" value="ECO:0007669"/>
    <property type="project" value="UniProtKB-SubCell"/>
</dbReference>
<organism evidence="24 25">
    <name type="scientific">Nisaea acidiphila</name>
    <dbReference type="NCBI Taxonomy" id="1862145"/>
    <lineage>
        <taxon>Bacteria</taxon>
        <taxon>Pseudomonadati</taxon>
        <taxon>Pseudomonadota</taxon>
        <taxon>Alphaproteobacteria</taxon>
        <taxon>Rhodospirillales</taxon>
        <taxon>Thalassobaculaceae</taxon>
        <taxon>Nisaea</taxon>
    </lineage>
</organism>
<evidence type="ECO:0000256" key="3">
    <source>
        <dbReference type="ARBA" id="ARBA00012438"/>
    </source>
</evidence>
<protein>
    <recommendedName>
        <fullName evidence="15">Sensory/regulatory protein RpfC</fullName>
        <ecNumber evidence="3">2.7.13.3</ecNumber>
    </recommendedName>
</protein>
<dbReference type="EMBL" id="CP102480">
    <property type="protein sequence ID" value="UUX51218.1"/>
    <property type="molecule type" value="Genomic_DNA"/>
</dbReference>
<dbReference type="InterPro" id="IPR003594">
    <property type="entry name" value="HATPase_dom"/>
</dbReference>
<comment type="catalytic activity">
    <reaction evidence="1">
        <text>ATP + protein L-histidine = ADP + protein N-phospho-L-histidine.</text>
        <dbReference type="EC" id="2.7.13.3"/>
    </reaction>
</comment>
<dbReference type="PANTHER" id="PTHR45339:SF1">
    <property type="entry name" value="HYBRID SIGNAL TRANSDUCTION HISTIDINE KINASE J"/>
    <property type="match status" value="1"/>
</dbReference>
<evidence type="ECO:0000256" key="5">
    <source>
        <dbReference type="ARBA" id="ARBA00022553"/>
    </source>
</evidence>
<dbReference type="SUPFAM" id="SSF52172">
    <property type="entry name" value="CheY-like"/>
    <property type="match status" value="1"/>
</dbReference>
<evidence type="ECO:0000256" key="11">
    <source>
        <dbReference type="ARBA" id="ARBA00022989"/>
    </source>
</evidence>
<dbReference type="InterPro" id="IPR004358">
    <property type="entry name" value="Sig_transdc_His_kin-like_C"/>
</dbReference>
<dbReference type="Gene3D" id="3.30.565.10">
    <property type="entry name" value="Histidine kinase-like ATPase, C-terminal domain"/>
    <property type="match status" value="1"/>
</dbReference>
<evidence type="ECO:0000256" key="19">
    <source>
        <dbReference type="SAM" id="SignalP"/>
    </source>
</evidence>
<comment type="subcellular location">
    <subcellularLocation>
        <location evidence="2">Cell membrane</location>
        <topology evidence="2">Multi-pass membrane protein</topology>
    </subcellularLocation>
</comment>
<feature type="modified residue" description="4-aspartylphosphate" evidence="17">
    <location>
        <position position="551"/>
    </location>
</feature>
<evidence type="ECO:0000256" key="4">
    <source>
        <dbReference type="ARBA" id="ARBA00022475"/>
    </source>
</evidence>
<dbReference type="SUPFAM" id="SSF55874">
    <property type="entry name" value="ATPase domain of HSP90 chaperone/DNA topoisomerase II/histidine kinase"/>
    <property type="match status" value="1"/>
</dbReference>
<evidence type="ECO:0000256" key="16">
    <source>
        <dbReference type="PROSITE-ProRule" id="PRU00110"/>
    </source>
</evidence>
<dbReference type="Pfam" id="PF01627">
    <property type="entry name" value="Hpt"/>
    <property type="match status" value="1"/>
</dbReference>
<dbReference type="InterPro" id="IPR036641">
    <property type="entry name" value="HPT_dom_sf"/>
</dbReference>
<proteinExistence type="predicted"/>
<keyword evidence="6" id="KW-0808">Transferase</keyword>
<feature type="domain" description="HAMP" evidence="22">
    <location>
        <begin position="189"/>
        <end position="244"/>
    </location>
</feature>
<keyword evidence="13 18" id="KW-0472">Membrane</keyword>
<comment type="subunit">
    <text evidence="14">At low DSF concentrations, interacts with RpfF.</text>
</comment>
<evidence type="ECO:0000259" key="20">
    <source>
        <dbReference type="PROSITE" id="PS50109"/>
    </source>
</evidence>
<dbReference type="PROSITE" id="PS50109">
    <property type="entry name" value="HIS_KIN"/>
    <property type="match status" value="1"/>
</dbReference>
<dbReference type="SUPFAM" id="SSF158472">
    <property type="entry name" value="HAMP domain-like"/>
    <property type="match status" value="1"/>
</dbReference>
<evidence type="ECO:0000256" key="18">
    <source>
        <dbReference type="SAM" id="Phobius"/>
    </source>
</evidence>
<dbReference type="SUPFAM" id="SSF47384">
    <property type="entry name" value="Homodimeric domain of signal transducing histidine kinase"/>
    <property type="match status" value="1"/>
</dbReference>
<dbReference type="GO" id="GO:0000155">
    <property type="term" value="F:phosphorelay sensor kinase activity"/>
    <property type="evidence" value="ECO:0007669"/>
    <property type="project" value="InterPro"/>
</dbReference>
<keyword evidence="9" id="KW-0418">Kinase</keyword>
<dbReference type="PANTHER" id="PTHR45339">
    <property type="entry name" value="HYBRID SIGNAL TRANSDUCTION HISTIDINE KINASE J"/>
    <property type="match status" value="1"/>
</dbReference>
<evidence type="ECO:0000256" key="6">
    <source>
        <dbReference type="ARBA" id="ARBA00022679"/>
    </source>
</evidence>
<evidence type="ECO:0000256" key="14">
    <source>
        <dbReference type="ARBA" id="ARBA00064003"/>
    </source>
</evidence>
<dbReference type="CDD" id="cd06225">
    <property type="entry name" value="HAMP"/>
    <property type="match status" value="1"/>
</dbReference>
<dbReference type="InterPro" id="IPR036890">
    <property type="entry name" value="HATPase_C_sf"/>
</dbReference>
<dbReference type="SMART" id="SM00387">
    <property type="entry name" value="HATPase_c"/>
    <property type="match status" value="1"/>
</dbReference>
<dbReference type="PROSITE" id="PS50110">
    <property type="entry name" value="RESPONSE_REGULATORY"/>
    <property type="match status" value="1"/>
</dbReference>
<dbReference type="CDD" id="cd16922">
    <property type="entry name" value="HATPase_EvgS-ArcB-TorS-like"/>
    <property type="match status" value="1"/>
</dbReference>
<keyword evidence="11 18" id="KW-1133">Transmembrane helix</keyword>
<dbReference type="CDD" id="cd17546">
    <property type="entry name" value="REC_hyHK_CKI1_RcsC-like"/>
    <property type="match status" value="1"/>
</dbReference>
<accession>A0A9J7AWP6</accession>
<dbReference type="RefSeq" id="WP_257770579.1">
    <property type="nucleotide sequence ID" value="NZ_CP102480.1"/>
</dbReference>
<dbReference type="Gene3D" id="3.40.50.2300">
    <property type="match status" value="1"/>
</dbReference>
<evidence type="ECO:0000256" key="9">
    <source>
        <dbReference type="ARBA" id="ARBA00022777"/>
    </source>
</evidence>
<evidence type="ECO:0000259" key="21">
    <source>
        <dbReference type="PROSITE" id="PS50110"/>
    </source>
</evidence>
<gene>
    <name evidence="24" type="ORF">NUH88_05880</name>
</gene>
<evidence type="ECO:0000256" key="10">
    <source>
        <dbReference type="ARBA" id="ARBA00022840"/>
    </source>
</evidence>
<evidence type="ECO:0000256" key="1">
    <source>
        <dbReference type="ARBA" id="ARBA00000085"/>
    </source>
</evidence>
<dbReference type="GO" id="GO:0005524">
    <property type="term" value="F:ATP binding"/>
    <property type="evidence" value="ECO:0007669"/>
    <property type="project" value="UniProtKB-KW"/>
</dbReference>
<evidence type="ECO:0000256" key="2">
    <source>
        <dbReference type="ARBA" id="ARBA00004651"/>
    </source>
</evidence>